<dbReference type="PANTHER" id="PTHR33452">
    <property type="entry name" value="OXIDOREDUCTASE CATD-RELATED"/>
    <property type="match status" value="1"/>
</dbReference>
<dbReference type="PANTHER" id="PTHR33452:SF1">
    <property type="entry name" value="INNER MEMBRANE PROTEIN YPHA-RELATED"/>
    <property type="match status" value="1"/>
</dbReference>
<evidence type="ECO:0000313" key="9">
    <source>
        <dbReference type="Proteomes" id="UP000584374"/>
    </source>
</evidence>
<comment type="subcellular location">
    <subcellularLocation>
        <location evidence="1">Cell membrane</location>
        <topology evidence="1">Multi-pass membrane protein</topology>
    </subcellularLocation>
</comment>
<evidence type="ECO:0000256" key="3">
    <source>
        <dbReference type="ARBA" id="ARBA00022475"/>
    </source>
</evidence>
<evidence type="ECO:0000256" key="1">
    <source>
        <dbReference type="ARBA" id="ARBA00004651"/>
    </source>
</evidence>
<keyword evidence="6 7" id="KW-0472">Membrane</keyword>
<dbReference type="InterPro" id="IPR032808">
    <property type="entry name" value="DoxX"/>
</dbReference>
<accession>A0A840PZQ6</accession>
<evidence type="ECO:0000313" key="8">
    <source>
        <dbReference type="EMBL" id="MBB5155762.1"/>
    </source>
</evidence>
<protein>
    <submittedName>
        <fullName evidence="8">Putative membrane protein YphA (DoxX/SURF4 family)</fullName>
    </submittedName>
</protein>
<keyword evidence="4 7" id="KW-0812">Transmembrane</keyword>
<evidence type="ECO:0000256" key="4">
    <source>
        <dbReference type="ARBA" id="ARBA00022692"/>
    </source>
</evidence>
<evidence type="ECO:0000256" key="7">
    <source>
        <dbReference type="SAM" id="Phobius"/>
    </source>
</evidence>
<organism evidence="8 9">
    <name type="scientific">Saccharopolyspora phatthalungensis</name>
    <dbReference type="NCBI Taxonomy" id="664693"/>
    <lineage>
        <taxon>Bacteria</taxon>
        <taxon>Bacillati</taxon>
        <taxon>Actinomycetota</taxon>
        <taxon>Actinomycetes</taxon>
        <taxon>Pseudonocardiales</taxon>
        <taxon>Pseudonocardiaceae</taxon>
        <taxon>Saccharopolyspora</taxon>
    </lineage>
</organism>
<evidence type="ECO:0000256" key="2">
    <source>
        <dbReference type="ARBA" id="ARBA00006679"/>
    </source>
</evidence>
<dbReference type="EMBL" id="JACHIW010000001">
    <property type="protein sequence ID" value="MBB5155762.1"/>
    <property type="molecule type" value="Genomic_DNA"/>
</dbReference>
<gene>
    <name evidence="8" type="ORF">BJ970_003296</name>
</gene>
<keyword evidence="5 7" id="KW-1133">Transmembrane helix</keyword>
<dbReference type="GO" id="GO:0005886">
    <property type="term" value="C:plasma membrane"/>
    <property type="evidence" value="ECO:0007669"/>
    <property type="project" value="UniProtKB-SubCell"/>
</dbReference>
<dbReference type="AlphaFoldDB" id="A0A840PZQ6"/>
<proteinExistence type="inferred from homology"/>
<dbReference type="Proteomes" id="UP000584374">
    <property type="component" value="Unassembled WGS sequence"/>
</dbReference>
<feature type="transmembrane region" description="Helical" evidence="7">
    <location>
        <begin position="128"/>
        <end position="148"/>
    </location>
</feature>
<keyword evidence="3" id="KW-1003">Cell membrane</keyword>
<feature type="transmembrane region" description="Helical" evidence="7">
    <location>
        <begin position="71"/>
        <end position="95"/>
    </location>
</feature>
<dbReference type="Pfam" id="PF07681">
    <property type="entry name" value="DoxX"/>
    <property type="match status" value="1"/>
</dbReference>
<evidence type="ECO:0000256" key="6">
    <source>
        <dbReference type="ARBA" id="ARBA00023136"/>
    </source>
</evidence>
<sequence length="164" mass="17766">MTTAASRPAWQMWLFHTTAPRATVLIRIAVGGIFLSEGIQKFLFPGELGTGRFAKIALLPQPAVWANADGIFEIICGVLIILGLVTRLATIPMIVDMVGAQVLTKFTMAAHQGAWVYLHESRVEHGQLLGLVFLLIVGAGGWSLDAALASRMGMRRNENSPLRS</sequence>
<evidence type="ECO:0000256" key="5">
    <source>
        <dbReference type="ARBA" id="ARBA00022989"/>
    </source>
</evidence>
<dbReference type="InterPro" id="IPR051907">
    <property type="entry name" value="DoxX-like_oxidoreductase"/>
</dbReference>
<dbReference type="RefSeq" id="WP_246470863.1">
    <property type="nucleotide sequence ID" value="NZ_JACHIW010000001.1"/>
</dbReference>
<reference evidence="8 9" key="1">
    <citation type="submission" date="2020-08" db="EMBL/GenBank/DDBJ databases">
        <title>Sequencing the genomes of 1000 actinobacteria strains.</title>
        <authorList>
            <person name="Klenk H.-P."/>
        </authorList>
    </citation>
    <scope>NUCLEOTIDE SEQUENCE [LARGE SCALE GENOMIC DNA]</scope>
    <source>
        <strain evidence="8 9">DSM 45584</strain>
    </source>
</reference>
<comment type="caution">
    <text evidence="8">The sequence shown here is derived from an EMBL/GenBank/DDBJ whole genome shotgun (WGS) entry which is preliminary data.</text>
</comment>
<comment type="similarity">
    <text evidence="2">Belongs to the DoxX family.</text>
</comment>
<name>A0A840PZQ6_9PSEU</name>
<keyword evidence="9" id="KW-1185">Reference proteome</keyword>